<dbReference type="AlphaFoldDB" id="A0A160V7P6"/>
<gene>
    <name evidence="1" type="ORF">MGWOODY_Clf2266</name>
</gene>
<proteinExistence type="predicted"/>
<sequence>MDPVKAGETRRDMLKRAEEDNAAIAICHHSGFGRVVQESGKRYWQAL</sequence>
<evidence type="ECO:0000313" key="1">
    <source>
        <dbReference type="EMBL" id="CUV01145.1"/>
    </source>
</evidence>
<dbReference type="Gene3D" id="3.60.15.10">
    <property type="entry name" value="Ribonuclease Z/Hydroxyacylglutathione hydrolase-like"/>
    <property type="match status" value="1"/>
</dbReference>
<accession>A0A160V7P6</accession>
<dbReference type="EMBL" id="FAXA01000013">
    <property type="protein sequence ID" value="CUV01145.1"/>
    <property type="molecule type" value="Genomic_DNA"/>
</dbReference>
<protein>
    <submittedName>
        <fullName evidence="1">Uncharacterized protein</fullName>
    </submittedName>
</protein>
<dbReference type="InterPro" id="IPR036866">
    <property type="entry name" value="RibonucZ/Hydroxyglut_hydro"/>
</dbReference>
<name>A0A160V7P6_9ZZZZ</name>
<organism evidence="1">
    <name type="scientific">hydrothermal vent metagenome</name>
    <dbReference type="NCBI Taxonomy" id="652676"/>
    <lineage>
        <taxon>unclassified sequences</taxon>
        <taxon>metagenomes</taxon>
        <taxon>ecological metagenomes</taxon>
    </lineage>
</organism>
<reference evidence="1" key="1">
    <citation type="submission" date="2015-10" db="EMBL/GenBank/DDBJ databases">
        <authorList>
            <person name="Gilbert D.G."/>
        </authorList>
    </citation>
    <scope>NUCLEOTIDE SEQUENCE</scope>
</reference>